<evidence type="ECO:0000256" key="1">
    <source>
        <dbReference type="SAM" id="MobiDB-lite"/>
    </source>
</evidence>
<evidence type="ECO:0000313" key="2">
    <source>
        <dbReference type="EMBL" id="CAK0889887.1"/>
    </source>
</evidence>
<keyword evidence="3" id="KW-1185">Reference proteome</keyword>
<sequence>MKLENVAFLPSIPHHGLVTYRAQATRMRRTARSTLDSDTILLPSDGEELQNQ</sequence>
<feature type="region of interest" description="Disordered" evidence="1">
    <location>
        <begin position="29"/>
        <end position="52"/>
    </location>
</feature>
<dbReference type="Proteomes" id="UP001189429">
    <property type="component" value="Unassembled WGS sequence"/>
</dbReference>
<comment type="caution">
    <text evidence="2">The sequence shown here is derived from an EMBL/GenBank/DDBJ whole genome shotgun (WGS) entry which is preliminary data.</text>
</comment>
<name>A0ABN9WX91_9DINO</name>
<dbReference type="EMBL" id="CAUYUJ010019278">
    <property type="protein sequence ID" value="CAK0889887.1"/>
    <property type="molecule type" value="Genomic_DNA"/>
</dbReference>
<accession>A0ABN9WX91</accession>
<proteinExistence type="predicted"/>
<feature type="non-terminal residue" evidence="2">
    <location>
        <position position="52"/>
    </location>
</feature>
<evidence type="ECO:0000313" key="3">
    <source>
        <dbReference type="Proteomes" id="UP001189429"/>
    </source>
</evidence>
<reference evidence="2" key="1">
    <citation type="submission" date="2023-10" db="EMBL/GenBank/DDBJ databases">
        <authorList>
            <person name="Chen Y."/>
            <person name="Shah S."/>
            <person name="Dougan E. K."/>
            <person name="Thang M."/>
            <person name="Chan C."/>
        </authorList>
    </citation>
    <scope>NUCLEOTIDE SEQUENCE [LARGE SCALE GENOMIC DNA]</scope>
</reference>
<protein>
    <submittedName>
        <fullName evidence="2">Uncharacterized protein</fullName>
    </submittedName>
</protein>
<organism evidence="2 3">
    <name type="scientific">Prorocentrum cordatum</name>
    <dbReference type="NCBI Taxonomy" id="2364126"/>
    <lineage>
        <taxon>Eukaryota</taxon>
        <taxon>Sar</taxon>
        <taxon>Alveolata</taxon>
        <taxon>Dinophyceae</taxon>
        <taxon>Prorocentrales</taxon>
        <taxon>Prorocentraceae</taxon>
        <taxon>Prorocentrum</taxon>
    </lineage>
</organism>
<gene>
    <name evidence="2" type="ORF">PCOR1329_LOCUS70282</name>
</gene>